<dbReference type="Proteomes" id="UP000001997">
    <property type="component" value="Unassembled WGS sequence"/>
</dbReference>
<dbReference type="InterPro" id="IPR032675">
    <property type="entry name" value="LRR_dom_sf"/>
</dbReference>
<dbReference type="SUPFAM" id="SSF52058">
    <property type="entry name" value="L domain-like"/>
    <property type="match status" value="1"/>
</dbReference>
<evidence type="ECO:0000313" key="2">
    <source>
        <dbReference type="Proteomes" id="UP000001997"/>
    </source>
</evidence>
<dbReference type="AlphaFoldDB" id="A5DD54"/>
<dbReference type="HOGENOM" id="CLU_562727_0_0_1"/>
<dbReference type="KEGG" id="pgu:PGUG_01205"/>
<evidence type="ECO:0008006" key="3">
    <source>
        <dbReference type="Google" id="ProtNLM"/>
    </source>
</evidence>
<reference evidence="1 2" key="1">
    <citation type="journal article" date="2009" name="Nature">
        <title>Evolution of pathogenicity and sexual reproduction in eight Candida genomes.</title>
        <authorList>
            <person name="Butler G."/>
            <person name="Rasmussen M.D."/>
            <person name="Lin M.F."/>
            <person name="Santos M.A."/>
            <person name="Sakthikumar S."/>
            <person name="Munro C.A."/>
            <person name="Rheinbay E."/>
            <person name="Grabherr M."/>
            <person name="Forche A."/>
            <person name="Reedy J.L."/>
            <person name="Agrafioti I."/>
            <person name="Arnaud M.B."/>
            <person name="Bates S."/>
            <person name="Brown A.J."/>
            <person name="Brunke S."/>
            <person name="Costanzo M.C."/>
            <person name="Fitzpatrick D.A."/>
            <person name="de Groot P.W."/>
            <person name="Harris D."/>
            <person name="Hoyer L.L."/>
            <person name="Hube B."/>
            <person name="Klis F.M."/>
            <person name="Kodira C."/>
            <person name="Lennard N."/>
            <person name="Logue M.E."/>
            <person name="Martin R."/>
            <person name="Neiman A.M."/>
            <person name="Nikolaou E."/>
            <person name="Quail M.A."/>
            <person name="Quinn J."/>
            <person name="Santos M.C."/>
            <person name="Schmitzberger F.F."/>
            <person name="Sherlock G."/>
            <person name="Shah P."/>
            <person name="Silverstein K.A."/>
            <person name="Skrzypek M.S."/>
            <person name="Soll D."/>
            <person name="Staggs R."/>
            <person name="Stansfield I."/>
            <person name="Stumpf M.P."/>
            <person name="Sudbery P.E."/>
            <person name="Srikantha T."/>
            <person name="Zeng Q."/>
            <person name="Berman J."/>
            <person name="Berriman M."/>
            <person name="Heitman J."/>
            <person name="Gow N.A."/>
            <person name="Lorenz M.C."/>
            <person name="Birren B.W."/>
            <person name="Kellis M."/>
            <person name="Cuomo C.A."/>
        </authorList>
    </citation>
    <scope>NUCLEOTIDE SEQUENCE [LARGE SCALE GENOMIC DNA]</scope>
    <source>
        <strain evidence="2">ATCC 6260 / CBS 566 / DSM 6381 / JCM 1539 / NBRC 10279 / NRRL Y-324</strain>
    </source>
</reference>
<dbReference type="EMBL" id="CH408156">
    <property type="protein sequence ID" value="EDK37107.2"/>
    <property type="molecule type" value="Genomic_DNA"/>
</dbReference>
<dbReference type="RefSeq" id="XP_001485534.2">
    <property type="nucleotide sequence ID" value="XM_001485484.1"/>
</dbReference>
<name>A5DD54_PICGU</name>
<gene>
    <name evidence="1" type="ORF">PGUG_01205</name>
</gene>
<sequence>MRLNDLPREILSRCFSYLSTDLLTDIVLLENIPDIILEAAADNLNSLWYFKRFRRYEINKIEGIEAHYETDFDRFVRIHKNLEEKSLKCPLWFHYIWENISQMHQSLDEIKSIYNGQELGIHGDFIGSAFQNYPFFSDHDINLNVTCLSLKNSYGHSSQNIDLNNFPKLETFYGDEVVITVDHNHPRLRNLYLKEVTFSTLPVNLKKLVTRWCSIEMNENHPKLEALTVLALENALEPSDCSLLLRLLRKDLEHFSYTPRYGRDDYENRGVIEGEIYSKLGKELTSLGFSGSMSSTIPRSLRSLYSYHGGSFENLPAFTQMTSLTLKSPTDNINSFELPPNLLSLTLVSPGVIDSLKFPPNLVKLSITDRSFKNIAKVKFPPNLVDLKLENCNITSTVRWLKPARLKRLSLARNNLSSFEAVS</sequence>
<protein>
    <recommendedName>
        <fullName evidence="3">F-box domain-containing protein</fullName>
    </recommendedName>
</protein>
<evidence type="ECO:0000313" key="1">
    <source>
        <dbReference type="EMBL" id="EDK37107.2"/>
    </source>
</evidence>
<feature type="non-terminal residue" evidence="1">
    <location>
        <position position="423"/>
    </location>
</feature>
<accession>A5DD54</accession>
<keyword evidence="2" id="KW-1185">Reference proteome</keyword>
<organism evidence="1 2">
    <name type="scientific">Meyerozyma guilliermondii (strain ATCC 6260 / CBS 566 / DSM 6381 / JCM 1539 / NBRC 10279 / NRRL Y-324)</name>
    <name type="common">Yeast</name>
    <name type="synonym">Candida guilliermondii</name>
    <dbReference type="NCBI Taxonomy" id="294746"/>
    <lineage>
        <taxon>Eukaryota</taxon>
        <taxon>Fungi</taxon>
        <taxon>Dikarya</taxon>
        <taxon>Ascomycota</taxon>
        <taxon>Saccharomycotina</taxon>
        <taxon>Pichiomycetes</taxon>
        <taxon>Debaryomycetaceae</taxon>
        <taxon>Meyerozyma</taxon>
    </lineage>
</organism>
<proteinExistence type="predicted"/>
<dbReference type="InParanoid" id="A5DD54"/>
<dbReference type="Gene3D" id="3.80.10.10">
    <property type="entry name" value="Ribonuclease Inhibitor"/>
    <property type="match status" value="1"/>
</dbReference>
<dbReference type="GeneID" id="5127743"/>